<evidence type="ECO:0000256" key="1">
    <source>
        <dbReference type="SAM" id="Phobius"/>
    </source>
</evidence>
<keyword evidence="1" id="KW-0472">Membrane</keyword>
<accession>A0A6C0APQ4</accession>
<evidence type="ECO:0000313" key="2">
    <source>
        <dbReference type="EMBL" id="QHS81305.1"/>
    </source>
</evidence>
<feature type="transmembrane region" description="Helical" evidence="1">
    <location>
        <begin position="81"/>
        <end position="99"/>
    </location>
</feature>
<feature type="transmembrane region" description="Helical" evidence="1">
    <location>
        <begin position="53"/>
        <end position="75"/>
    </location>
</feature>
<proteinExistence type="predicted"/>
<protein>
    <recommendedName>
        <fullName evidence="3">SMODS and SLOG-associating 2TM effector domain-containing protein</fullName>
    </recommendedName>
</protein>
<evidence type="ECO:0008006" key="3">
    <source>
        <dbReference type="Google" id="ProtNLM"/>
    </source>
</evidence>
<sequence length="216" mass="24190">MAESSSNDDSSVVIKQDWNPGVEYMLAGWCDEAKCFEWMHTESYAFFDKRSRALAVATNILIAVSGVSNIMAGGVQINGFQLAWVFGSLSVLISIANMLQEKLAYLAKSIQHNLYGTQWGIIRRKIEEQLSIPPEARKECGSFMKYLRADINQVSVDGNSMIPEFIRLACNDKFGRIADFDVPDICGKMEHTRIYIRPAQIMTVNSHSPIPINSTD</sequence>
<organism evidence="2">
    <name type="scientific">viral metagenome</name>
    <dbReference type="NCBI Taxonomy" id="1070528"/>
    <lineage>
        <taxon>unclassified sequences</taxon>
        <taxon>metagenomes</taxon>
        <taxon>organismal metagenomes</taxon>
    </lineage>
</organism>
<reference evidence="2" key="1">
    <citation type="journal article" date="2020" name="Nature">
        <title>Giant virus diversity and host interactions through global metagenomics.</title>
        <authorList>
            <person name="Schulz F."/>
            <person name="Roux S."/>
            <person name="Paez-Espino D."/>
            <person name="Jungbluth S."/>
            <person name="Walsh D.A."/>
            <person name="Denef V.J."/>
            <person name="McMahon K.D."/>
            <person name="Konstantinidis K.T."/>
            <person name="Eloe-Fadrosh E.A."/>
            <person name="Kyrpides N.C."/>
            <person name="Woyke T."/>
        </authorList>
    </citation>
    <scope>NUCLEOTIDE SEQUENCE</scope>
    <source>
        <strain evidence="2">GVMAG-S-1101161-73</strain>
    </source>
</reference>
<dbReference type="AlphaFoldDB" id="A0A6C0APQ4"/>
<keyword evidence="1" id="KW-1133">Transmembrane helix</keyword>
<keyword evidence="1" id="KW-0812">Transmembrane</keyword>
<name>A0A6C0APQ4_9ZZZZ</name>
<dbReference type="EMBL" id="MN740733">
    <property type="protein sequence ID" value="QHS81305.1"/>
    <property type="molecule type" value="Genomic_DNA"/>
</dbReference>